<keyword evidence="4" id="KW-0560">Oxidoreductase</keyword>
<feature type="domain" description="Fatty acyl-CoA reductase C-terminal" evidence="5">
    <location>
        <begin position="169"/>
        <end position="261"/>
    </location>
</feature>
<proteinExistence type="inferred from homology"/>
<keyword evidence="4" id="KW-0521">NADP</keyword>
<dbReference type="InterPro" id="IPR026055">
    <property type="entry name" value="FAR"/>
</dbReference>
<evidence type="ECO:0000259" key="6">
    <source>
        <dbReference type="Pfam" id="PF07993"/>
    </source>
</evidence>
<keyword evidence="4" id="KW-1133">Transmembrane helix</keyword>
<dbReference type="InterPro" id="IPR033640">
    <property type="entry name" value="FAR_C"/>
</dbReference>
<feature type="transmembrane region" description="Helical" evidence="4">
    <location>
        <begin position="282"/>
        <end position="303"/>
    </location>
</feature>
<accession>A0ABM1JBU0</accession>
<dbReference type="PANTHER" id="PTHR11011:SF60">
    <property type="entry name" value="FATTY ACYL-COA REDUCTASE-RELATED"/>
    <property type="match status" value="1"/>
</dbReference>
<evidence type="ECO:0000256" key="1">
    <source>
        <dbReference type="ARBA" id="ARBA00005928"/>
    </source>
</evidence>
<keyword evidence="3 4" id="KW-0443">Lipid metabolism</keyword>
<dbReference type="CDD" id="cd09071">
    <property type="entry name" value="FAR_C"/>
    <property type="match status" value="1"/>
</dbReference>
<evidence type="ECO:0000256" key="2">
    <source>
        <dbReference type="ARBA" id="ARBA00022516"/>
    </source>
</evidence>
<name>A0ABM1JBU0_POLDO</name>
<dbReference type="EC" id="1.2.1.84" evidence="4"/>
<dbReference type="InterPro" id="IPR013120">
    <property type="entry name" value="FAR_NAD-bd"/>
</dbReference>
<sequence>MLLFEFRLLQSWPNTYVYTKSIAENIIRKQAGLLPIGIFRPAIVVSTYREPVPGWVDNFNGPMGIFAGAGKGLIRSHHCDESIKSAVVPGDLTINALIVSAWDIANNRRSEKDIPIYNYTSDDNPITNKQIRVLSLKYGLLTPFKDAVWYNSIAGRKCRLHHLFYVYFLHYLPATILDFGMVCCAKKPKFVRMYIRLHKMLEVLSYFCLKEWKIKNKRWTETFSKLQNEDRESFYCDMKDVFWDNYFRTFLLGIRLYLLKDLMETVPQARKKWRRLYWIHQTLKFLFASIFITIVCILIYYHICVCLK</sequence>
<dbReference type="GeneID" id="107073746"/>
<evidence type="ECO:0000256" key="4">
    <source>
        <dbReference type="RuleBase" id="RU363097"/>
    </source>
</evidence>
<comment type="catalytic activity">
    <reaction evidence="4">
        <text>a long-chain fatty acyl-CoA + 2 NADPH + 2 H(+) = a long-chain primary fatty alcohol + 2 NADP(+) + CoA</text>
        <dbReference type="Rhea" id="RHEA:52716"/>
        <dbReference type="ChEBI" id="CHEBI:15378"/>
        <dbReference type="ChEBI" id="CHEBI:57287"/>
        <dbReference type="ChEBI" id="CHEBI:57783"/>
        <dbReference type="ChEBI" id="CHEBI:58349"/>
        <dbReference type="ChEBI" id="CHEBI:77396"/>
        <dbReference type="ChEBI" id="CHEBI:83139"/>
        <dbReference type="EC" id="1.2.1.84"/>
    </reaction>
</comment>
<keyword evidence="7" id="KW-1185">Reference proteome</keyword>
<dbReference type="Pfam" id="PF03015">
    <property type="entry name" value="Sterile"/>
    <property type="match status" value="1"/>
</dbReference>
<dbReference type="Proteomes" id="UP000694924">
    <property type="component" value="Unplaced"/>
</dbReference>
<comment type="similarity">
    <text evidence="1 4">Belongs to the fatty acyl-CoA reductase family.</text>
</comment>
<keyword evidence="2 4" id="KW-0444">Lipid biosynthesis</keyword>
<organism evidence="7 8">
    <name type="scientific">Polistes dominula</name>
    <name type="common">European paper wasp</name>
    <name type="synonym">Vespa dominula</name>
    <dbReference type="NCBI Taxonomy" id="743375"/>
    <lineage>
        <taxon>Eukaryota</taxon>
        <taxon>Metazoa</taxon>
        <taxon>Ecdysozoa</taxon>
        <taxon>Arthropoda</taxon>
        <taxon>Hexapoda</taxon>
        <taxon>Insecta</taxon>
        <taxon>Pterygota</taxon>
        <taxon>Neoptera</taxon>
        <taxon>Endopterygota</taxon>
        <taxon>Hymenoptera</taxon>
        <taxon>Apocrita</taxon>
        <taxon>Aculeata</taxon>
        <taxon>Vespoidea</taxon>
        <taxon>Vespidae</taxon>
        <taxon>Polistinae</taxon>
        <taxon>Polistini</taxon>
        <taxon>Polistes</taxon>
    </lineage>
</organism>
<gene>
    <name evidence="8" type="primary">LOC107073746</name>
</gene>
<feature type="transmembrane region" description="Helical" evidence="4">
    <location>
        <begin position="164"/>
        <end position="185"/>
    </location>
</feature>
<keyword evidence="4" id="KW-0472">Membrane</keyword>
<reference evidence="8" key="1">
    <citation type="submission" date="2025-08" db="UniProtKB">
        <authorList>
            <consortium name="RefSeq"/>
        </authorList>
    </citation>
    <scope>IDENTIFICATION</scope>
</reference>
<comment type="function">
    <text evidence="4">Catalyzes the reduction of fatty acyl-CoA to fatty alcohols.</text>
</comment>
<keyword evidence="4" id="KW-0812">Transmembrane</keyword>
<dbReference type="RefSeq" id="XP_015189928.1">
    <property type="nucleotide sequence ID" value="XM_015334442.1"/>
</dbReference>
<evidence type="ECO:0000313" key="8">
    <source>
        <dbReference type="RefSeq" id="XP_015189928.1"/>
    </source>
</evidence>
<evidence type="ECO:0000256" key="3">
    <source>
        <dbReference type="ARBA" id="ARBA00023098"/>
    </source>
</evidence>
<protein>
    <recommendedName>
        <fullName evidence="4">Fatty acyl-CoA reductase</fullName>
        <ecNumber evidence="4">1.2.1.84</ecNumber>
    </recommendedName>
</protein>
<feature type="domain" description="Thioester reductase (TE)" evidence="6">
    <location>
        <begin position="7"/>
        <end position="96"/>
    </location>
</feature>
<evidence type="ECO:0000259" key="5">
    <source>
        <dbReference type="Pfam" id="PF03015"/>
    </source>
</evidence>
<dbReference type="Pfam" id="PF07993">
    <property type="entry name" value="NAD_binding_4"/>
    <property type="match status" value="1"/>
</dbReference>
<evidence type="ECO:0000313" key="7">
    <source>
        <dbReference type="Proteomes" id="UP000694924"/>
    </source>
</evidence>
<dbReference type="Gene3D" id="3.40.50.720">
    <property type="entry name" value="NAD(P)-binding Rossmann-like Domain"/>
    <property type="match status" value="1"/>
</dbReference>
<dbReference type="PANTHER" id="PTHR11011">
    <property type="entry name" value="MALE STERILITY PROTEIN 2-RELATED"/>
    <property type="match status" value="1"/>
</dbReference>